<evidence type="ECO:0000256" key="1">
    <source>
        <dbReference type="SAM" id="MobiDB-lite"/>
    </source>
</evidence>
<name>A0A0K0MAM6_9SECO</name>
<evidence type="ECO:0000313" key="2">
    <source>
        <dbReference type="EMBL" id="AJZ68828.1"/>
    </source>
</evidence>
<feature type="region of interest" description="Disordered" evidence="1">
    <location>
        <begin position="165"/>
        <end position="187"/>
    </location>
</feature>
<dbReference type="EMBL" id="KM114266">
    <property type="protein sequence ID" value="AJZ68828.1"/>
    <property type="molecule type" value="Genomic_RNA"/>
</dbReference>
<feature type="compositionally biased region" description="Polar residues" evidence="1">
    <location>
        <begin position="165"/>
        <end position="176"/>
    </location>
</feature>
<sequence>MSFISRLNTSLEEEAFHKQVADSQWVCSVDTGSGIINSDPTLDFKICPKTGGAISVLSVSWQNNSPQLVPGHYLLRSGTWPITGVKLSGLLVHRSIRLETTRKLLEAQRISVSQQASSSSAAGAAGKQPQVTLTQLQEELDEAKTRLALKEKELLEALSEISKLRSQLSNQPSNDDVFSGWTEEGPK</sequence>
<accession>A0A0K0MAM6</accession>
<reference evidence="2" key="1">
    <citation type="submission" date="2014-07" db="EMBL/GenBank/DDBJ databases">
        <title>The genome characteristics, phylogeny and varying host specificity of two Polish Ros and Kra isolates of Tomato torrado virus.</title>
        <authorList>
            <person name="Budziszewska M."/>
            <person name="Pospieszny H."/>
            <person name="Obrepalska-Steplowska A."/>
        </authorList>
    </citation>
    <scope>NUCLEOTIDE SEQUENCE</scope>
    <source>
        <strain evidence="2">Ros</strain>
    </source>
</reference>
<proteinExistence type="predicted"/>
<protein>
    <submittedName>
        <fullName evidence="2">Orf1</fullName>
    </submittedName>
</protein>
<organism evidence="2">
    <name type="scientific">Tomato torrado virus</name>
    <dbReference type="NCBI Taxonomy" id="370833"/>
    <lineage>
        <taxon>Viruses</taxon>
        <taxon>Riboviria</taxon>
        <taxon>Orthornavirae</taxon>
        <taxon>Pisuviricota</taxon>
        <taxon>Pisoniviricetes</taxon>
        <taxon>Picornavirales</taxon>
        <taxon>Secoviridae</taxon>
        <taxon>Torradovirus</taxon>
        <taxon>Torradovirus lycopersici</taxon>
    </lineage>
</organism>